<evidence type="ECO:0000313" key="2">
    <source>
        <dbReference type="Proteomes" id="UP000076512"/>
    </source>
</evidence>
<keyword evidence="2" id="KW-1185">Reference proteome</keyword>
<protein>
    <submittedName>
        <fullName evidence="1">Uncharacterized protein</fullName>
    </submittedName>
</protein>
<organism evidence="1 2">
    <name type="scientific">Nocardia terpenica</name>
    <dbReference type="NCBI Taxonomy" id="455432"/>
    <lineage>
        <taxon>Bacteria</taxon>
        <taxon>Bacillati</taxon>
        <taxon>Actinomycetota</taxon>
        <taxon>Actinomycetes</taxon>
        <taxon>Mycobacteriales</taxon>
        <taxon>Nocardiaceae</taxon>
        <taxon>Nocardia</taxon>
    </lineage>
</organism>
<gene>
    <name evidence="1" type="ORF">AWN90_11395</name>
</gene>
<evidence type="ECO:0000313" key="1">
    <source>
        <dbReference type="EMBL" id="KZM68468.1"/>
    </source>
</evidence>
<comment type="caution">
    <text evidence="1">The sequence shown here is derived from an EMBL/GenBank/DDBJ whole genome shotgun (WGS) entry which is preliminary data.</text>
</comment>
<accession>A0A164HFI2</accession>
<dbReference type="SUPFAM" id="SSF52540">
    <property type="entry name" value="P-loop containing nucleoside triphosphate hydrolases"/>
    <property type="match status" value="1"/>
</dbReference>
<sequence length="459" mass="50196">MEDLGNLAPATVGIKFVARYGLQLDPWQELVFRSWLSFGRNGKYSHSRCGLSVPRQCGKSALLEARALVGMCLLGERILFTAHATKTARAFFQRLLSFFEDERFPELAGMVEKIRTANGLEVIRLRNGGSLQILARSKGSGRGLTVDVVLFDEAQECSSEALEALGPTTAAAPLGNRQLVFAGTPPSEVMNSEVFTRFRDECLSGRAVRASWLEWAMPEGSDLDDPQAWAQANPALGYRLGWDELAEDRAQYSDEGFARERGGMWSAAVTRADIDGASWRLVADGASQVLDPIAIGVDISPDRSRASIAIAGARADELFHVEVTHNRKGTEWVAAELRRMVAVWSPVCVVVDGPAASLVPELAALDVPVYKTTLPEYATACALFYDYVMSGALRHVDQPIFNTAVEAVRKRVVGDLWVWGRRNAESDVTPVVAATVALFGFINARPKRRGRRKAEAVVL</sequence>
<dbReference type="Proteomes" id="UP000076512">
    <property type="component" value="Unassembled WGS sequence"/>
</dbReference>
<reference evidence="1 2" key="1">
    <citation type="submission" date="2016-04" db="EMBL/GenBank/DDBJ databases">
        <authorList>
            <person name="Evans L.H."/>
            <person name="Alamgir A."/>
            <person name="Owens N."/>
            <person name="Weber N.D."/>
            <person name="Virtaneva K."/>
            <person name="Barbian K."/>
            <person name="Babar A."/>
            <person name="Rosenke K."/>
        </authorList>
    </citation>
    <scope>NUCLEOTIDE SEQUENCE [LARGE SCALE GENOMIC DNA]</scope>
    <source>
        <strain evidence="1 2">IFM 0406</strain>
    </source>
</reference>
<dbReference type="Gene3D" id="3.40.50.300">
    <property type="entry name" value="P-loop containing nucleotide triphosphate hydrolases"/>
    <property type="match status" value="1"/>
</dbReference>
<dbReference type="EMBL" id="LWGR01000021">
    <property type="protein sequence ID" value="KZM68468.1"/>
    <property type="molecule type" value="Genomic_DNA"/>
</dbReference>
<dbReference type="AlphaFoldDB" id="A0A164HFI2"/>
<proteinExistence type="predicted"/>
<dbReference type="InterPro" id="IPR027417">
    <property type="entry name" value="P-loop_NTPase"/>
</dbReference>
<dbReference type="RefSeq" id="WP_067580098.1">
    <property type="nucleotide sequence ID" value="NZ_JABMCZ010000002.1"/>
</dbReference>
<name>A0A164HFI2_9NOCA</name>
<dbReference type="Pfam" id="PF03237">
    <property type="entry name" value="Terminase_6N"/>
    <property type="match status" value="1"/>
</dbReference>
<dbReference type="STRING" id="455432.AWN90_11395"/>